<keyword evidence="2" id="KW-1185">Reference proteome</keyword>
<gene>
    <name evidence="1" type="ORF">CEP52_008254</name>
</gene>
<dbReference type="EMBL" id="NKCK01000080">
    <property type="protein sequence ID" value="RSM01929.1"/>
    <property type="molecule type" value="Genomic_DNA"/>
</dbReference>
<reference evidence="1 2" key="1">
    <citation type="submission" date="2017-06" db="EMBL/GenBank/DDBJ databases">
        <title>Comparative genomic analysis of Ambrosia Fusariam Clade fungi.</title>
        <authorList>
            <person name="Stajich J.E."/>
            <person name="Carrillo J."/>
            <person name="Kijimoto T."/>
            <person name="Eskalen A."/>
            <person name="O'Donnell K."/>
            <person name="Kasson M."/>
        </authorList>
    </citation>
    <scope>NUCLEOTIDE SEQUENCE [LARGE SCALE GENOMIC DNA]</scope>
    <source>
        <strain evidence="1 2">NRRL62579</strain>
    </source>
</reference>
<proteinExistence type="predicted"/>
<evidence type="ECO:0000313" key="2">
    <source>
        <dbReference type="Proteomes" id="UP000287144"/>
    </source>
</evidence>
<evidence type="ECO:0000313" key="1">
    <source>
        <dbReference type="EMBL" id="RSM01929.1"/>
    </source>
</evidence>
<accession>A0A428TIU3</accession>
<dbReference type="AlphaFoldDB" id="A0A428TIU3"/>
<name>A0A428TIU3_9HYPO</name>
<organism evidence="1 2">
    <name type="scientific">Fusarium oligoseptatum</name>
    <dbReference type="NCBI Taxonomy" id="2604345"/>
    <lineage>
        <taxon>Eukaryota</taxon>
        <taxon>Fungi</taxon>
        <taxon>Dikarya</taxon>
        <taxon>Ascomycota</taxon>
        <taxon>Pezizomycotina</taxon>
        <taxon>Sordariomycetes</taxon>
        <taxon>Hypocreomycetidae</taxon>
        <taxon>Hypocreales</taxon>
        <taxon>Nectriaceae</taxon>
        <taxon>Fusarium</taxon>
        <taxon>Fusarium solani species complex</taxon>
    </lineage>
</organism>
<sequence>MGDRVQVRYTFTGIEEWDECREQLREIIQNDTGEEAWIETRSLPPIGMPPPLTAEAVQKLKGLSGVNVQDLSEE</sequence>
<dbReference type="Proteomes" id="UP000287144">
    <property type="component" value="Unassembled WGS sequence"/>
</dbReference>
<comment type="caution">
    <text evidence="1">The sequence shown here is derived from an EMBL/GenBank/DDBJ whole genome shotgun (WGS) entry which is preliminary data.</text>
</comment>
<protein>
    <submittedName>
        <fullName evidence="1">Uncharacterized protein</fullName>
    </submittedName>
</protein>